<dbReference type="Proteomes" id="UP000027195">
    <property type="component" value="Unassembled WGS sequence"/>
</dbReference>
<keyword evidence="3" id="KW-1185">Reference proteome</keyword>
<gene>
    <name evidence="2" type="ORF">BOTBODRAFT_177842</name>
</gene>
<dbReference type="AlphaFoldDB" id="A0A067M7S3"/>
<evidence type="ECO:0000256" key="1">
    <source>
        <dbReference type="SAM" id="MobiDB-lite"/>
    </source>
</evidence>
<dbReference type="HOGENOM" id="CLU_024199_1_0_1"/>
<sequence>MEAFTEQQKLLLSDFIDKMLAKSADSEEAEPKAPSAEAPDGVVPAPPVNDGLVASNRRLQLLAEAREYAVRVVDGMVESRRSELVTHHNRIVPIYRLPNEVFAIIFKFAHADAFDTLSRGGGENAESYARLHVGWCVSRVSSLWRQIAQGTARLWTLVNMPAPDFVETCVLRSQNLPLHIMLRDFAEAKIFSHFSVSRYEEKIKQCAPILVRHIARWQTLAFKDIRPVHYVGMFSDVAPQVEKLDICITPTPVERVQMIITPKTFTGLFPGLRELRLKTVTIPLSSTVYTNLVKLHLKFVTFPENTVGDLIRAFQASPLLEELVLSKTLFLGRDPTPPIANPVPLPHLKSIWLILLEAPLPKTILSSICAPPTLHIFGHSIFPPGWDLTDIIPSRDDIPNTVPCLLEITDLTFDFEAEPSIYKIEASSRSFDNFPTPFDFGFGPFQEWGSMDGHPKRAFLNLGAELPLPKLVALILYSVSSKFITKNVFVQVLSRFPEIEELEFHDCAPGYLACIDPGGLSFPNLRFLSLFDFTESYVGAGRPQTQMMTQKSLAAILTHLPTLEALTFTNCSPRLIRTLKSTRNKHLCPVLDELSVASCAISGMDLVALVKSRAKWGPEESLTTMQITDCEGVDEEAISQLEEIVDFVLHDLGEDSEGADL</sequence>
<dbReference type="Gene3D" id="3.80.10.10">
    <property type="entry name" value="Ribonuclease Inhibitor"/>
    <property type="match status" value="1"/>
</dbReference>
<feature type="region of interest" description="Disordered" evidence="1">
    <location>
        <begin position="22"/>
        <end position="47"/>
    </location>
</feature>
<dbReference type="OrthoDB" id="2800666at2759"/>
<accession>A0A067M7S3</accession>
<evidence type="ECO:0000313" key="2">
    <source>
        <dbReference type="EMBL" id="KDQ10755.1"/>
    </source>
</evidence>
<protein>
    <recommendedName>
        <fullName evidence="4">F-box domain-containing protein</fullName>
    </recommendedName>
</protein>
<dbReference type="InParanoid" id="A0A067M7S3"/>
<evidence type="ECO:0000313" key="3">
    <source>
        <dbReference type="Proteomes" id="UP000027195"/>
    </source>
</evidence>
<proteinExistence type="predicted"/>
<name>A0A067M7S3_BOTB1</name>
<dbReference type="EMBL" id="KL198064">
    <property type="protein sequence ID" value="KDQ10755.1"/>
    <property type="molecule type" value="Genomic_DNA"/>
</dbReference>
<organism evidence="2 3">
    <name type="scientific">Botryobasidium botryosum (strain FD-172 SS1)</name>
    <dbReference type="NCBI Taxonomy" id="930990"/>
    <lineage>
        <taxon>Eukaryota</taxon>
        <taxon>Fungi</taxon>
        <taxon>Dikarya</taxon>
        <taxon>Basidiomycota</taxon>
        <taxon>Agaricomycotina</taxon>
        <taxon>Agaricomycetes</taxon>
        <taxon>Cantharellales</taxon>
        <taxon>Botryobasidiaceae</taxon>
        <taxon>Botryobasidium</taxon>
    </lineage>
</organism>
<dbReference type="InterPro" id="IPR032675">
    <property type="entry name" value="LRR_dom_sf"/>
</dbReference>
<reference evidence="3" key="1">
    <citation type="journal article" date="2014" name="Proc. Natl. Acad. Sci. U.S.A.">
        <title>Extensive sampling of basidiomycete genomes demonstrates inadequacy of the white-rot/brown-rot paradigm for wood decay fungi.</title>
        <authorList>
            <person name="Riley R."/>
            <person name="Salamov A.A."/>
            <person name="Brown D.W."/>
            <person name="Nagy L.G."/>
            <person name="Floudas D."/>
            <person name="Held B.W."/>
            <person name="Levasseur A."/>
            <person name="Lombard V."/>
            <person name="Morin E."/>
            <person name="Otillar R."/>
            <person name="Lindquist E.A."/>
            <person name="Sun H."/>
            <person name="LaButti K.M."/>
            <person name="Schmutz J."/>
            <person name="Jabbour D."/>
            <person name="Luo H."/>
            <person name="Baker S.E."/>
            <person name="Pisabarro A.G."/>
            <person name="Walton J.D."/>
            <person name="Blanchette R.A."/>
            <person name="Henrissat B."/>
            <person name="Martin F."/>
            <person name="Cullen D."/>
            <person name="Hibbett D.S."/>
            <person name="Grigoriev I.V."/>
        </authorList>
    </citation>
    <scope>NUCLEOTIDE SEQUENCE [LARGE SCALE GENOMIC DNA]</scope>
    <source>
        <strain evidence="3">FD-172 SS1</strain>
    </source>
</reference>
<dbReference type="SUPFAM" id="SSF52047">
    <property type="entry name" value="RNI-like"/>
    <property type="match status" value="1"/>
</dbReference>
<evidence type="ECO:0008006" key="4">
    <source>
        <dbReference type="Google" id="ProtNLM"/>
    </source>
</evidence>